<dbReference type="InterPro" id="IPR022258">
    <property type="entry name" value="Flagellar_operon_YvyF"/>
</dbReference>
<dbReference type="NCBIfam" id="TIGR03826">
    <property type="entry name" value="YvyF"/>
    <property type="match status" value="1"/>
</dbReference>
<protein>
    <submittedName>
        <fullName evidence="1">Flagellar protein</fullName>
    </submittedName>
</protein>
<dbReference type="Proteomes" id="UP000309673">
    <property type="component" value="Unassembled WGS sequence"/>
</dbReference>
<dbReference type="AlphaFoldDB" id="A0A4U0FCI8"/>
<proteinExistence type="predicted"/>
<comment type="caution">
    <text evidence="1">The sequence shown here is derived from an EMBL/GenBank/DDBJ whole genome shotgun (WGS) entry which is preliminary data.</text>
</comment>
<keyword evidence="1" id="KW-0969">Cilium</keyword>
<keyword evidence="1" id="KW-0966">Cell projection</keyword>
<keyword evidence="2" id="KW-1185">Reference proteome</keyword>
<dbReference type="RefSeq" id="WP_136778078.1">
    <property type="nucleotide sequence ID" value="NZ_SUPK01000005.1"/>
</dbReference>
<name>A0A4U0FCI8_9BACL</name>
<dbReference type="OrthoDB" id="1739831at2"/>
<evidence type="ECO:0000313" key="2">
    <source>
        <dbReference type="Proteomes" id="UP000309673"/>
    </source>
</evidence>
<accession>A0A4U0FCI8</accession>
<dbReference type="EMBL" id="SUPK01000005">
    <property type="protein sequence ID" value="TJY41944.1"/>
    <property type="molecule type" value="Genomic_DNA"/>
</dbReference>
<reference evidence="1 2" key="1">
    <citation type="submission" date="2019-04" db="EMBL/GenBank/DDBJ databases">
        <title>Cohnella sp. nov., isolated from soil.</title>
        <authorList>
            <person name="Kim W."/>
        </authorList>
    </citation>
    <scope>NUCLEOTIDE SEQUENCE [LARGE SCALE GENOMIC DNA]</scope>
    <source>
        <strain evidence="1 2">CAU 1483</strain>
    </source>
</reference>
<gene>
    <name evidence="1" type="ORF">E5161_12160</name>
</gene>
<organism evidence="1 2">
    <name type="scientific">Cohnella pontilimi</name>
    <dbReference type="NCBI Taxonomy" id="2564100"/>
    <lineage>
        <taxon>Bacteria</taxon>
        <taxon>Bacillati</taxon>
        <taxon>Bacillota</taxon>
        <taxon>Bacilli</taxon>
        <taxon>Bacillales</taxon>
        <taxon>Paenibacillaceae</taxon>
        <taxon>Cohnella</taxon>
    </lineage>
</organism>
<sequence>MNLANCPRCGKLFSRQARNVCPNCIATMEKEYETCVAYLKENKHHCTMHDLSEATGVSVRQIKEFIREGRISMDGAPNMSYPCDSCEQPIREGHLCENCKADLQKQMKLAESLSKGSPQQQANAAGGAYQIGNRFKER</sequence>
<evidence type="ECO:0000313" key="1">
    <source>
        <dbReference type="EMBL" id="TJY41944.1"/>
    </source>
</evidence>
<keyword evidence="1" id="KW-0282">Flagellum</keyword>